<accession>A0A8C6S724</accession>
<dbReference type="PANTHER" id="PTHR10903">
    <property type="entry name" value="GTPASE, IMAP FAMILY MEMBER-RELATED"/>
    <property type="match status" value="1"/>
</dbReference>
<dbReference type="InterPro" id="IPR006703">
    <property type="entry name" value="G_AIG1"/>
</dbReference>
<dbReference type="Ensembl" id="ENSNMLT00000003083.1">
    <property type="protein sequence ID" value="ENSNMLP00000002688.1"/>
    <property type="gene ID" value="ENSNMLG00000001954.1"/>
</dbReference>
<keyword evidence="5" id="KW-0472">Membrane</keyword>
<evidence type="ECO:0000259" key="6">
    <source>
        <dbReference type="Pfam" id="PF04548"/>
    </source>
</evidence>
<keyword evidence="5" id="KW-0812">Transmembrane</keyword>
<evidence type="ECO:0000256" key="1">
    <source>
        <dbReference type="ARBA" id="ARBA00008535"/>
    </source>
</evidence>
<feature type="compositionally biased region" description="Polar residues" evidence="4">
    <location>
        <begin position="95"/>
        <end position="106"/>
    </location>
</feature>
<keyword evidence="5" id="KW-1133">Transmembrane helix</keyword>
<dbReference type="SUPFAM" id="SSF52540">
    <property type="entry name" value="P-loop containing nucleoside triphosphate hydrolases"/>
    <property type="match status" value="1"/>
</dbReference>
<dbReference type="GO" id="GO:0005525">
    <property type="term" value="F:GTP binding"/>
    <property type="evidence" value="ECO:0007669"/>
    <property type="project" value="UniProtKB-KW"/>
</dbReference>
<protein>
    <recommendedName>
        <fullName evidence="6">AIG1-type G domain-containing protein</fullName>
    </recommendedName>
</protein>
<keyword evidence="2" id="KW-0547">Nucleotide-binding</keyword>
<dbReference type="Pfam" id="PF04548">
    <property type="entry name" value="AIG1"/>
    <property type="match status" value="1"/>
</dbReference>
<feature type="transmembrane region" description="Helical" evidence="5">
    <location>
        <begin position="120"/>
        <end position="140"/>
    </location>
</feature>
<evidence type="ECO:0000313" key="8">
    <source>
        <dbReference type="Proteomes" id="UP000694523"/>
    </source>
</evidence>
<dbReference type="Proteomes" id="UP000694523">
    <property type="component" value="Unplaced"/>
</dbReference>
<reference evidence="7" key="1">
    <citation type="submission" date="2025-05" db="UniProtKB">
        <authorList>
            <consortium name="Ensembl"/>
        </authorList>
    </citation>
    <scope>IDENTIFICATION</scope>
</reference>
<evidence type="ECO:0000256" key="2">
    <source>
        <dbReference type="ARBA" id="ARBA00022741"/>
    </source>
</evidence>
<dbReference type="InterPro" id="IPR027417">
    <property type="entry name" value="P-loop_NTPase"/>
</dbReference>
<evidence type="ECO:0000256" key="4">
    <source>
        <dbReference type="SAM" id="MobiDB-lite"/>
    </source>
</evidence>
<sequence>MEGNTRTIVLLGKTGSGKSSLANTLFGEKDTFKVSCSANSGTNSCLSKTKTINGRSVQLIDTPGFFDTDLNSEELKSELLKCIVECAPGPHKESSSNNLHQTSQKKSFTKRPKRKSTVSLGNLIGGFLGAAGVAGAAVLAPVAVPTAVVGGLGAVIGGALGGVGGAKVSKMKEIQVDEDVNNEVKNRSNANLVFYEPNTPIKGMLPGP</sequence>
<organism evidence="7 8">
    <name type="scientific">Neogobius melanostomus</name>
    <name type="common">round goby</name>
    <dbReference type="NCBI Taxonomy" id="47308"/>
    <lineage>
        <taxon>Eukaryota</taxon>
        <taxon>Metazoa</taxon>
        <taxon>Chordata</taxon>
        <taxon>Craniata</taxon>
        <taxon>Vertebrata</taxon>
        <taxon>Euteleostomi</taxon>
        <taxon>Actinopterygii</taxon>
        <taxon>Neopterygii</taxon>
        <taxon>Teleostei</taxon>
        <taxon>Neoteleostei</taxon>
        <taxon>Acanthomorphata</taxon>
        <taxon>Gobiaria</taxon>
        <taxon>Gobiiformes</taxon>
        <taxon>Gobioidei</taxon>
        <taxon>Gobiidae</taxon>
        <taxon>Benthophilinae</taxon>
        <taxon>Neogobiini</taxon>
        <taxon>Neogobius</taxon>
    </lineage>
</organism>
<dbReference type="Ensembl" id="ENSNMLT00000003098.1">
    <property type="protein sequence ID" value="ENSNMLP00000002701.1"/>
    <property type="gene ID" value="ENSNMLG00000001954.1"/>
</dbReference>
<keyword evidence="8" id="KW-1185">Reference proteome</keyword>
<dbReference type="AlphaFoldDB" id="A0A8C6S724"/>
<evidence type="ECO:0000256" key="3">
    <source>
        <dbReference type="ARBA" id="ARBA00023134"/>
    </source>
</evidence>
<dbReference type="InterPro" id="IPR045058">
    <property type="entry name" value="GIMA/IAN/Toc"/>
</dbReference>
<name>A0A8C6S724_9GOBI</name>
<proteinExistence type="inferred from homology"/>
<evidence type="ECO:0000256" key="5">
    <source>
        <dbReference type="SAM" id="Phobius"/>
    </source>
</evidence>
<evidence type="ECO:0000313" key="7">
    <source>
        <dbReference type="Ensembl" id="ENSNMLP00000002688.1"/>
    </source>
</evidence>
<dbReference type="Gene3D" id="3.40.50.300">
    <property type="entry name" value="P-loop containing nucleotide triphosphate hydrolases"/>
    <property type="match status" value="1"/>
</dbReference>
<feature type="domain" description="AIG1-type G" evidence="6">
    <location>
        <begin position="6"/>
        <end position="91"/>
    </location>
</feature>
<feature type="transmembrane region" description="Helical" evidence="5">
    <location>
        <begin position="146"/>
        <end position="166"/>
    </location>
</feature>
<dbReference type="PANTHER" id="PTHR10903:SF62">
    <property type="entry name" value="GTPASE IMAP FAMILY MEMBER 4-LIKE-RELATED"/>
    <property type="match status" value="1"/>
</dbReference>
<feature type="region of interest" description="Disordered" evidence="4">
    <location>
        <begin position="90"/>
        <end position="114"/>
    </location>
</feature>
<keyword evidence="3" id="KW-0342">GTP-binding</keyword>
<comment type="similarity">
    <text evidence="1">Belongs to the TRAFAC class TrmE-Era-EngA-EngB-Septin-like GTPase superfamily. AIG1/Toc34/Toc159-like paraseptin GTPase family. IAN subfamily.</text>
</comment>